<protein>
    <recommendedName>
        <fullName evidence="15">Phosphatidylinositol transfer protein SFH5</fullName>
        <shortName evidence="15">PITP SFH5</shortName>
    </recommendedName>
</protein>
<dbReference type="SMART" id="SM00516">
    <property type="entry name" value="SEC14"/>
    <property type="match status" value="1"/>
</dbReference>
<dbReference type="InterPro" id="IPR042938">
    <property type="entry name" value="Sfh5"/>
</dbReference>
<comment type="subcellular location">
    <subcellularLocation>
        <location evidence="15">Cytoplasm</location>
    </subcellularLocation>
    <subcellularLocation>
        <location evidence="2 15">Endoplasmic reticulum membrane</location>
        <topology evidence="2 15">Peripheral membrane protein</topology>
    </subcellularLocation>
    <subcellularLocation>
        <location evidence="15">Microsome membrane</location>
        <topology evidence="15">Peripheral membrane protein</topology>
    </subcellularLocation>
</comment>
<keyword evidence="4 15" id="KW-0813">Transport</keyword>
<dbReference type="GO" id="GO:0043001">
    <property type="term" value="P:Golgi to plasma membrane protein transport"/>
    <property type="evidence" value="ECO:0007669"/>
    <property type="project" value="TreeGrafter"/>
</dbReference>
<proteinExistence type="inferred from homology"/>
<comment type="catalytic activity">
    <reaction evidence="13">
        <text>a 1,2-diacyl-sn-glycero-3-phospho-(1D-myo-inositol)(in) = a 1,2-diacyl-sn-glycero-3-phospho-(1D-myo-inositol)(out)</text>
        <dbReference type="Rhea" id="RHEA:38691"/>
        <dbReference type="ChEBI" id="CHEBI:57880"/>
    </reaction>
    <physiologicalReaction direction="left-to-right" evidence="13">
        <dbReference type="Rhea" id="RHEA:38692"/>
    </physiologicalReaction>
</comment>
<dbReference type="SUPFAM" id="SSF52087">
    <property type="entry name" value="CRAL/TRIO domain"/>
    <property type="match status" value="1"/>
</dbReference>
<dbReference type="InterPro" id="IPR001251">
    <property type="entry name" value="CRAL-TRIO_dom"/>
</dbReference>
<accession>A0A1B9GYB9</accession>
<evidence type="ECO:0000256" key="12">
    <source>
        <dbReference type="ARBA" id="ARBA00023136"/>
    </source>
</evidence>
<evidence type="ECO:0000256" key="3">
    <source>
        <dbReference type="ARBA" id="ARBA00006667"/>
    </source>
</evidence>
<feature type="domain" description="CRAL-TRIO" evidence="16">
    <location>
        <begin position="137"/>
        <end position="275"/>
    </location>
</feature>
<dbReference type="GO" id="GO:0005886">
    <property type="term" value="C:plasma membrane"/>
    <property type="evidence" value="ECO:0007669"/>
    <property type="project" value="TreeGrafter"/>
</dbReference>
<dbReference type="GO" id="GO:0005829">
    <property type="term" value="C:cytosol"/>
    <property type="evidence" value="ECO:0007669"/>
    <property type="project" value="TreeGrafter"/>
</dbReference>
<evidence type="ECO:0000256" key="1">
    <source>
        <dbReference type="ARBA" id="ARBA00001970"/>
    </source>
</evidence>
<dbReference type="GO" id="GO:0032541">
    <property type="term" value="C:cortical endoplasmic reticulum"/>
    <property type="evidence" value="ECO:0007669"/>
    <property type="project" value="TreeGrafter"/>
</dbReference>
<keyword evidence="7" id="KW-0479">Metal-binding</keyword>
<evidence type="ECO:0000256" key="4">
    <source>
        <dbReference type="ARBA" id="ARBA00022448"/>
    </source>
</evidence>
<dbReference type="InterPro" id="IPR036273">
    <property type="entry name" value="CRAL/TRIO_N_dom_sf"/>
</dbReference>
<evidence type="ECO:0000259" key="16">
    <source>
        <dbReference type="PROSITE" id="PS50191"/>
    </source>
</evidence>
<evidence type="ECO:0000256" key="8">
    <source>
        <dbReference type="ARBA" id="ARBA00022824"/>
    </source>
</evidence>
<keyword evidence="8 15" id="KW-0256">Endoplasmic reticulum</keyword>
<reference evidence="17 18" key="1">
    <citation type="submission" date="2013-07" db="EMBL/GenBank/DDBJ databases">
        <title>The Genome Sequence of Cryptococcus heveanensis BCC8398.</title>
        <authorList>
            <consortium name="The Broad Institute Genome Sequencing Platform"/>
            <person name="Cuomo C."/>
            <person name="Litvintseva A."/>
            <person name="Chen Y."/>
            <person name="Heitman J."/>
            <person name="Sun S."/>
            <person name="Springer D."/>
            <person name="Dromer F."/>
            <person name="Young S.K."/>
            <person name="Zeng Q."/>
            <person name="Gargeya S."/>
            <person name="Fitzgerald M."/>
            <person name="Abouelleil A."/>
            <person name="Alvarado L."/>
            <person name="Berlin A.M."/>
            <person name="Chapman S.B."/>
            <person name="Dewar J."/>
            <person name="Goldberg J."/>
            <person name="Griggs A."/>
            <person name="Gujja S."/>
            <person name="Hansen M."/>
            <person name="Howarth C."/>
            <person name="Imamovic A."/>
            <person name="Larimer J."/>
            <person name="McCowan C."/>
            <person name="Murphy C."/>
            <person name="Pearson M."/>
            <person name="Priest M."/>
            <person name="Roberts A."/>
            <person name="Saif S."/>
            <person name="Shea T."/>
            <person name="Sykes S."/>
            <person name="Wortman J."/>
            <person name="Nusbaum C."/>
            <person name="Birren B."/>
        </authorList>
    </citation>
    <scope>NUCLEOTIDE SEQUENCE [LARGE SCALE GENOMIC DNA]</scope>
    <source>
        <strain evidence="17 18">BCC8398</strain>
    </source>
</reference>
<dbReference type="AlphaFoldDB" id="A0A1B9GYB9"/>
<name>A0A1B9GYB9_9TREE</name>
<dbReference type="GO" id="GO:0008526">
    <property type="term" value="F:phosphatidylinositol transfer activity"/>
    <property type="evidence" value="ECO:0007669"/>
    <property type="project" value="UniProtKB-UniRule"/>
</dbReference>
<keyword evidence="10" id="KW-0408">Iron</keyword>
<sequence>MSWPDLKDDHPLLRLHAKLPQILEEAAHDRIWGLTLSAESPPAFSTLLVLQKYLRSVSDDVEQAATALARTLKWRKEFGLDGAGLQAGTGKTEEEYGPDFDGLGYVTIVKHNGKAEIVTWNVYGAVKSLKSTFGDLDRFLRWRVALMERAISHLHLESTTMPIPDYCSNTVDPHRIAQVHLYEGVSFLRMDPHVKAASKATIEIMSAHYPEMLSRKFFVGVPLIMSWMFTAMKLIISAETAKKFVVISYKENLAAELGDAEGVPAEYGGKGPDLKHLENVLESRDA</sequence>
<dbReference type="InterPro" id="IPR036865">
    <property type="entry name" value="CRAL-TRIO_dom_sf"/>
</dbReference>
<dbReference type="GO" id="GO:0046872">
    <property type="term" value="F:metal ion binding"/>
    <property type="evidence" value="ECO:0007669"/>
    <property type="project" value="UniProtKB-KW"/>
</dbReference>
<keyword evidence="6" id="KW-0349">Heme</keyword>
<comment type="cofactor">
    <cofactor evidence="1">
        <name>heme b</name>
        <dbReference type="ChEBI" id="CHEBI:60344"/>
    </cofactor>
</comment>
<dbReference type="GO" id="GO:0017157">
    <property type="term" value="P:regulation of exocytosis"/>
    <property type="evidence" value="ECO:0007669"/>
    <property type="project" value="TreeGrafter"/>
</dbReference>
<dbReference type="SUPFAM" id="SSF46938">
    <property type="entry name" value="CRAL/TRIO N-terminal domain"/>
    <property type="match status" value="1"/>
</dbReference>
<dbReference type="EMBL" id="KI669497">
    <property type="protein sequence ID" value="OCF36006.1"/>
    <property type="molecule type" value="Genomic_DNA"/>
</dbReference>
<evidence type="ECO:0000256" key="11">
    <source>
        <dbReference type="ARBA" id="ARBA00023055"/>
    </source>
</evidence>
<evidence type="ECO:0000256" key="13">
    <source>
        <dbReference type="ARBA" id="ARBA00024146"/>
    </source>
</evidence>
<evidence type="ECO:0000256" key="2">
    <source>
        <dbReference type="ARBA" id="ARBA00004406"/>
    </source>
</evidence>
<evidence type="ECO:0000256" key="9">
    <source>
        <dbReference type="ARBA" id="ARBA00022848"/>
    </source>
</evidence>
<dbReference type="STRING" id="1296120.A0A1B9GYB9"/>
<dbReference type="PROSITE" id="PS50191">
    <property type="entry name" value="CRAL_TRIO"/>
    <property type="match status" value="1"/>
</dbReference>
<evidence type="ECO:0000256" key="5">
    <source>
        <dbReference type="ARBA" id="ARBA00022490"/>
    </source>
</evidence>
<reference evidence="18" key="2">
    <citation type="submission" date="2013-12" db="EMBL/GenBank/DDBJ databases">
        <title>Evolution of pathogenesis and genome organization in the Tremellales.</title>
        <authorList>
            <person name="Cuomo C."/>
            <person name="Litvintseva A."/>
            <person name="Heitman J."/>
            <person name="Chen Y."/>
            <person name="Sun S."/>
            <person name="Springer D."/>
            <person name="Dromer F."/>
            <person name="Young S."/>
            <person name="Zeng Q."/>
            <person name="Chapman S."/>
            <person name="Gujja S."/>
            <person name="Saif S."/>
            <person name="Birren B."/>
        </authorList>
    </citation>
    <scope>NUCLEOTIDE SEQUENCE [LARGE SCALE GENOMIC DNA]</scope>
    <source>
        <strain evidence="18">BCC8398</strain>
    </source>
</reference>
<dbReference type="PANTHER" id="PTHR47669">
    <property type="entry name" value="PHOSPHATIDYLINOSITOL TRANSFER PROTEIN SFH5"/>
    <property type="match status" value="1"/>
</dbReference>
<gene>
    <name evidence="17" type="ORF">I316_02501</name>
</gene>
<organism evidence="17 18">
    <name type="scientific">Kwoniella heveanensis BCC8398</name>
    <dbReference type="NCBI Taxonomy" id="1296120"/>
    <lineage>
        <taxon>Eukaryota</taxon>
        <taxon>Fungi</taxon>
        <taxon>Dikarya</taxon>
        <taxon>Basidiomycota</taxon>
        <taxon>Agaricomycotina</taxon>
        <taxon>Tremellomycetes</taxon>
        <taxon>Tremellales</taxon>
        <taxon>Cryptococcaceae</taxon>
        <taxon>Kwoniella</taxon>
    </lineage>
</organism>
<evidence type="ECO:0000256" key="10">
    <source>
        <dbReference type="ARBA" id="ARBA00023004"/>
    </source>
</evidence>
<dbReference type="OrthoDB" id="75724at2759"/>
<keyword evidence="18" id="KW-1185">Reference proteome</keyword>
<dbReference type="Gene3D" id="3.40.525.10">
    <property type="entry name" value="CRAL-TRIO lipid binding domain"/>
    <property type="match status" value="1"/>
</dbReference>
<keyword evidence="11 15" id="KW-0445">Lipid transport</keyword>
<evidence type="ECO:0000313" key="17">
    <source>
        <dbReference type="EMBL" id="OCF36006.1"/>
    </source>
</evidence>
<keyword evidence="5 15" id="KW-0963">Cytoplasm</keyword>
<evidence type="ECO:0000256" key="14">
    <source>
        <dbReference type="ARBA" id="ARBA00024180"/>
    </source>
</evidence>
<keyword evidence="9 15" id="KW-0492">Microsome</keyword>
<comment type="similarity">
    <text evidence="3 15">Belongs to the SFH5 family.</text>
</comment>
<dbReference type="PANTHER" id="PTHR47669:SF1">
    <property type="entry name" value="PHOSPHATIDYLINOSITOL TRANSFER PROTEIN SFH5"/>
    <property type="match status" value="1"/>
</dbReference>
<dbReference type="CDD" id="cd00170">
    <property type="entry name" value="SEC14"/>
    <property type="match status" value="1"/>
</dbReference>
<evidence type="ECO:0000256" key="6">
    <source>
        <dbReference type="ARBA" id="ARBA00022617"/>
    </source>
</evidence>
<dbReference type="GO" id="GO:0005789">
    <property type="term" value="C:endoplasmic reticulum membrane"/>
    <property type="evidence" value="ECO:0007669"/>
    <property type="project" value="UniProtKB-SubCell"/>
</dbReference>
<evidence type="ECO:0000256" key="15">
    <source>
        <dbReference type="RuleBase" id="RU367059"/>
    </source>
</evidence>
<evidence type="ECO:0000256" key="7">
    <source>
        <dbReference type="ARBA" id="ARBA00022723"/>
    </source>
</evidence>
<dbReference type="Proteomes" id="UP000092666">
    <property type="component" value="Unassembled WGS sequence"/>
</dbReference>
<dbReference type="Pfam" id="PF00650">
    <property type="entry name" value="CRAL_TRIO"/>
    <property type="match status" value="1"/>
</dbReference>
<comment type="function">
    <text evidence="14">Non-classical phosphatidylinositol (PtdIns) transfer protein (PITP), which exhibits PtdIns-binding/transfer activity in the absence of detectable PtdCho-binding/transfer activity. Regulates PtdIns(4,5)P2 homeostasis at the plasma membrane. Heme-binding protein that may play a role in organic oxidant-induced stress responses.</text>
</comment>
<evidence type="ECO:0000313" key="18">
    <source>
        <dbReference type="Proteomes" id="UP000092666"/>
    </source>
</evidence>
<keyword evidence="12 15" id="KW-0472">Membrane</keyword>